<evidence type="ECO:0000256" key="1">
    <source>
        <dbReference type="SAM" id="MobiDB-lite"/>
    </source>
</evidence>
<evidence type="ECO:0000313" key="3">
    <source>
        <dbReference type="EMBL" id="AKG51553.1"/>
    </source>
</evidence>
<reference evidence="3 4" key="2">
    <citation type="journal article" date="2015" name="Genome Announc.">
        <title>Complete Genome Sequences of Mandrillus leucophaeus and Papio ursinus Cytomegaloviruses.</title>
        <authorList>
            <person name="Blewett E.L."/>
            <person name="Sherrod C.J."/>
            <person name="Texier J.R."/>
            <person name="Conrad T.M."/>
            <person name="Dittmer D.P."/>
        </authorList>
    </citation>
    <scope>NUCLEOTIDE SEQUENCE [LARGE SCALE GENOMIC DNA]</scope>
    <source>
        <strain evidence="3">OCOM4-52</strain>
    </source>
</reference>
<dbReference type="KEGG" id="vg:24284890"/>
<protein>
    <submittedName>
        <fullName evidence="3">US6</fullName>
    </submittedName>
</protein>
<keyword evidence="4" id="KW-1185">Reference proteome</keyword>
<organism evidence="3 4">
    <name type="scientific">Papiine betaherpesvirus 4</name>
    <dbReference type="NCBI Taxonomy" id="2560624"/>
    <lineage>
        <taxon>Viruses</taxon>
        <taxon>Duplodnaviria</taxon>
        <taxon>Heunggongvirae</taxon>
        <taxon>Peploviricota</taxon>
        <taxon>Herviviricetes</taxon>
        <taxon>Herpesvirales</taxon>
        <taxon>Orthoherpesviridae</taxon>
        <taxon>Betaherpesvirinae</taxon>
        <taxon>Cytomegalovirus</taxon>
        <taxon>Cytomegalovirus papiinebeta4</taxon>
    </lineage>
</organism>
<keyword evidence="2" id="KW-1133">Transmembrane helix</keyword>
<dbReference type="Proteomes" id="UP000171701">
    <property type="component" value="Segment"/>
</dbReference>
<evidence type="ECO:0000256" key="2">
    <source>
        <dbReference type="SAM" id="Phobius"/>
    </source>
</evidence>
<reference evidence="3 4" key="1">
    <citation type="journal article" date="2001" name="Arch. Virol.">
        <title>Isolation and characterization of an endogenous cytomegalovirus (BaCMV) from baboons.</title>
        <authorList>
            <person name="Blewett E.L."/>
            <person name="White G."/>
            <person name="Saliki J.T."/>
            <person name="Eberle R."/>
        </authorList>
    </citation>
    <scope>NUCLEOTIDE SEQUENCE [LARGE SCALE GENOMIC DNA]</scope>
    <source>
        <strain evidence="3">OCOM4-52</strain>
    </source>
</reference>
<dbReference type="EMBL" id="KR351281">
    <property type="protein sequence ID" value="AKG51553.1"/>
    <property type="molecule type" value="Genomic_DNA"/>
</dbReference>
<feature type="compositionally biased region" description="Polar residues" evidence="1">
    <location>
        <begin position="53"/>
        <end position="62"/>
    </location>
</feature>
<proteinExistence type="predicted"/>
<evidence type="ECO:0000313" key="4">
    <source>
        <dbReference type="Proteomes" id="UP000171701"/>
    </source>
</evidence>
<feature type="region of interest" description="Disordered" evidence="1">
    <location>
        <begin position="38"/>
        <end position="64"/>
    </location>
</feature>
<dbReference type="OrthoDB" id="33602at10239"/>
<sequence length="164" mass="18126">MKPLCTPWVDGTILCSLLFLLAFSGVSSAWSNDTKLPQRRSGHLRDHAETRPLSGSSSSPTCDRQCPLRDDSPACNAFLESYERAVQLLGCDPQLKHRHVLGPRGLFGCPKAPRGVLVLLEHYGGLTLLVYMALILFAVVFTSLMLYVMDECDIARHARRCGSH</sequence>
<feature type="transmembrane region" description="Helical" evidence="2">
    <location>
        <begin position="128"/>
        <end position="149"/>
    </location>
</feature>
<name>A0A0F7G9L1_9BETA</name>
<accession>A0A0F7G9L1</accession>
<keyword evidence="2" id="KW-0812">Transmembrane</keyword>
<keyword evidence="2" id="KW-0472">Membrane</keyword>